<dbReference type="GO" id="GO:0045944">
    <property type="term" value="P:positive regulation of transcription by RNA polymerase II"/>
    <property type="evidence" value="ECO:0007669"/>
    <property type="project" value="TreeGrafter"/>
</dbReference>
<name>A0A1A9VSZ4_GLOAU</name>
<reference evidence="5" key="1">
    <citation type="submission" date="2020-05" db="UniProtKB">
        <authorList>
            <consortium name="EnsemblMetazoa"/>
        </authorList>
    </citation>
    <scope>IDENTIFICATION</scope>
    <source>
        <strain evidence="5">TTRI</strain>
    </source>
</reference>
<feature type="region of interest" description="Disordered" evidence="4">
    <location>
        <begin position="1"/>
        <end position="21"/>
    </location>
</feature>
<dbReference type="EnsemblMetazoa" id="GAUT046463-RA">
    <property type="protein sequence ID" value="GAUT046463-PA"/>
    <property type="gene ID" value="GAUT046463"/>
</dbReference>
<dbReference type="GO" id="GO:0045089">
    <property type="term" value="P:positive regulation of innate immune response"/>
    <property type="evidence" value="ECO:0007669"/>
    <property type="project" value="TreeGrafter"/>
</dbReference>
<dbReference type="AlphaFoldDB" id="A0A1A9VSZ4"/>
<protein>
    <recommendedName>
        <fullName evidence="7">Akirin</fullName>
    </recommendedName>
</protein>
<dbReference type="Proteomes" id="UP000078200">
    <property type="component" value="Unassembled WGS sequence"/>
</dbReference>
<keyword evidence="6" id="KW-1185">Reference proteome</keyword>
<accession>A0A1A9VSZ4</accession>
<dbReference type="PANTHER" id="PTHR13293">
    <property type="entry name" value="AKIRIN-RELATED"/>
    <property type="match status" value="1"/>
</dbReference>
<organism evidence="5 6">
    <name type="scientific">Glossina austeni</name>
    <name type="common">Savannah tsetse fly</name>
    <dbReference type="NCBI Taxonomy" id="7395"/>
    <lineage>
        <taxon>Eukaryota</taxon>
        <taxon>Metazoa</taxon>
        <taxon>Ecdysozoa</taxon>
        <taxon>Arthropoda</taxon>
        <taxon>Hexapoda</taxon>
        <taxon>Insecta</taxon>
        <taxon>Pterygota</taxon>
        <taxon>Neoptera</taxon>
        <taxon>Endopterygota</taxon>
        <taxon>Diptera</taxon>
        <taxon>Brachycera</taxon>
        <taxon>Muscomorpha</taxon>
        <taxon>Hippoboscoidea</taxon>
        <taxon>Glossinidae</taxon>
        <taxon>Glossina</taxon>
    </lineage>
</organism>
<evidence type="ECO:0000313" key="6">
    <source>
        <dbReference type="Proteomes" id="UP000078200"/>
    </source>
</evidence>
<evidence type="ECO:0000256" key="3">
    <source>
        <dbReference type="ARBA" id="ARBA00023242"/>
    </source>
</evidence>
<proteinExistence type="inferred from homology"/>
<dbReference type="GO" id="GO:0003712">
    <property type="term" value="F:transcription coregulator activity"/>
    <property type="evidence" value="ECO:0007669"/>
    <property type="project" value="TreeGrafter"/>
</dbReference>
<comment type="similarity">
    <text evidence="2">Belongs to the akirin family.</text>
</comment>
<keyword evidence="3" id="KW-0539">Nucleus</keyword>
<evidence type="ECO:0008006" key="7">
    <source>
        <dbReference type="Google" id="ProtNLM"/>
    </source>
</evidence>
<evidence type="ECO:0000256" key="2">
    <source>
        <dbReference type="ARBA" id="ARBA00005625"/>
    </source>
</evidence>
<evidence type="ECO:0000256" key="1">
    <source>
        <dbReference type="ARBA" id="ARBA00004123"/>
    </source>
</evidence>
<dbReference type="GO" id="GO:0005634">
    <property type="term" value="C:nucleus"/>
    <property type="evidence" value="ECO:0007669"/>
    <property type="project" value="UniProtKB-SubCell"/>
</dbReference>
<evidence type="ECO:0000256" key="4">
    <source>
        <dbReference type="SAM" id="MobiDB-lite"/>
    </source>
</evidence>
<dbReference type="VEuPathDB" id="VectorBase:GAUT046463"/>
<sequence length="181" mass="21172">MNYTTRKRALDRDPMDQVPNKRRRLNRYGKVVDVARYRAAGTTCQTDCDALNRSSSSSGFVEEFQLSQSADAGISTISPIQLSQNIRDAINRLHRCKQLSFSMRAVESMQDLKSDTSDMDVKWPPRRPDSFENLLFTFEDVQLICERTLKERENELREKYDEVLNNKLVEQYDFFAKFTHK</sequence>
<comment type="subcellular location">
    <subcellularLocation>
        <location evidence="1">Nucleus</location>
    </subcellularLocation>
</comment>
<dbReference type="InterPro" id="IPR024132">
    <property type="entry name" value="Akirin"/>
</dbReference>
<dbReference type="GO" id="GO:0000785">
    <property type="term" value="C:chromatin"/>
    <property type="evidence" value="ECO:0007669"/>
    <property type="project" value="TreeGrafter"/>
</dbReference>
<dbReference type="PANTHER" id="PTHR13293:SF6">
    <property type="entry name" value="AKIRIN-RELATED"/>
    <property type="match status" value="1"/>
</dbReference>
<dbReference type="STRING" id="7395.A0A1A9VSZ4"/>
<evidence type="ECO:0000313" key="5">
    <source>
        <dbReference type="EnsemblMetazoa" id="GAUT046463-PA"/>
    </source>
</evidence>